<gene>
    <name evidence="1" type="ORF">METZ01_LOCUS442088</name>
</gene>
<reference evidence="1" key="1">
    <citation type="submission" date="2018-05" db="EMBL/GenBank/DDBJ databases">
        <authorList>
            <person name="Lanie J.A."/>
            <person name="Ng W.-L."/>
            <person name="Kazmierczak K.M."/>
            <person name="Andrzejewski T.M."/>
            <person name="Davidsen T.M."/>
            <person name="Wayne K.J."/>
            <person name="Tettelin H."/>
            <person name="Glass J.I."/>
            <person name="Rusch D."/>
            <person name="Podicherti R."/>
            <person name="Tsui H.-C.T."/>
            <person name="Winkler M.E."/>
        </authorList>
    </citation>
    <scope>NUCLEOTIDE SEQUENCE</scope>
</reference>
<sequence length="69" mass="8001">MENNIPRNIEETDFFKENANLVDFFNNSCAKHSEKIAFESFDVEMSFDELSVQVNSFASWLSQNFKPGD</sequence>
<proteinExistence type="predicted"/>
<accession>A0A382Z137</accession>
<evidence type="ECO:0000313" key="1">
    <source>
        <dbReference type="EMBL" id="SVD89234.1"/>
    </source>
</evidence>
<name>A0A382Z137_9ZZZZ</name>
<dbReference type="InterPro" id="IPR042099">
    <property type="entry name" value="ANL_N_sf"/>
</dbReference>
<dbReference type="SUPFAM" id="SSF56801">
    <property type="entry name" value="Acetyl-CoA synthetase-like"/>
    <property type="match status" value="1"/>
</dbReference>
<evidence type="ECO:0008006" key="2">
    <source>
        <dbReference type="Google" id="ProtNLM"/>
    </source>
</evidence>
<dbReference type="AlphaFoldDB" id="A0A382Z137"/>
<dbReference type="Gene3D" id="3.40.50.12780">
    <property type="entry name" value="N-terminal domain of ligase-like"/>
    <property type="match status" value="1"/>
</dbReference>
<feature type="non-terminal residue" evidence="1">
    <location>
        <position position="69"/>
    </location>
</feature>
<organism evidence="1">
    <name type="scientific">marine metagenome</name>
    <dbReference type="NCBI Taxonomy" id="408172"/>
    <lineage>
        <taxon>unclassified sequences</taxon>
        <taxon>metagenomes</taxon>
        <taxon>ecological metagenomes</taxon>
    </lineage>
</organism>
<dbReference type="EMBL" id="UINC01180173">
    <property type="protein sequence ID" value="SVD89234.1"/>
    <property type="molecule type" value="Genomic_DNA"/>
</dbReference>
<protein>
    <recommendedName>
        <fullName evidence="2">AMP-dependent synthetase/ligase domain-containing protein</fullName>
    </recommendedName>
</protein>